<comment type="caution">
    <text evidence="11">The sequence shown here is derived from an EMBL/GenBank/DDBJ whole genome shotgun (WGS) entry which is preliminary data.</text>
</comment>
<comment type="PTM">
    <text evidence="7">4'-phosphopantetheine is transferred from CoA to a specific serine of apo-ACP by AcpS. This modification is essential for activity because fatty acids are bound in thioester linkage to the sulfhydryl of the prosthetic group.</text>
</comment>
<dbReference type="InterPro" id="IPR003231">
    <property type="entry name" value="ACP"/>
</dbReference>
<comment type="subcellular location">
    <subcellularLocation>
        <location evidence="7">Cytoplasm</location>
    </subcellularLocation>
</comment>
<keyword evidence="3 7" id="KW-0597">Phosphoprotein</keyword>
<keyword evidence="7" id="KW-0963">Cytoplasm</keyword>
<dbReference type="GO" id="GO:0009245">
    <property type="term" value="P:lipid A biosynthetic process"/>
    <property type="evidence" value="ECO:0007669"/>
    <property type="project" value="TreeGrafter"/>
</dbReference>
<gene>
    <name evidence="7 11" type="primary">acpP</name>
    <name evidence="11" type="ORF">H8730_14980</name>
</gene>
<comment type="function">
    <text evidence="7 9">Carrier of the growing fatty acid chain in fatty acid biosynthesis.</text>
</comment>
<keyword evidence="4 7" id="KW-0276">Fatty acid metabolism</keyword>
<evidence type="ECO:0000313" key="12">
    <source>
        <dbReference type="Proteomes" id="UP000657006"/>
    </source>
</evidence>
<reference evidence="11" key="1">
    <citation type="submission" date="2020-08" db="EMBL/GenBank/DDBJ databases">
        <title>Genome public.</title>
        <authorList>
            <person name="Liu C."/>
            <person name="Sun Q."/>
        </authorList>
    </citation>
    <scope>NUCLEOTIDE SEQUENCE</scope>
    <source>
        <strain evidence="11">NSJ-32</strain>
    </source>
</reference>
<dbReference type="GO" id="GO:0016020">
    <property type="term" value="C:membrane"/>
    <property type="evidence" value="ECO:0007669"/>
    <property type="project" value="GOC"/>
</dbReference>
<evidence type="ECO:0000313" key="11">
    <source>
        <dbReference type="EMBL" id="MBC8544850.1"/>
    </source>
</evidence>
<keyword evidence="6 7" id="KW-0275">Fatty acid biosynthesis</keyword>
<keyword evidence="12" id="KW-1185">Reference proteome</keyword>
<dbReference type="PANTHER" id="PTHR20863:SF76">
    <property type="entry name" value="CARRIER DOMAIN-CONTAINING PROTEIN"/>
    <property type="match status" value="1"/>
</dbReference>
<keyword evidence="2 7" id="KW-0444">Lipid biosynthesis</keyword>
<dbReference type="Pfam" id="PF00550">
    <property type="entry name" value="PP-binding"/>
    <property type="match status" value="1"/>
</dbReference>
<keyword evidence="5 7" id="KW-0443">Lipid metabolism</keyword>
<comment type="pathway">
    <text evidence="7 9">Lipid metabolism; fatty acid biosynthesis.</text>
</comment>
<dbReference type="EMBL" id="JACRSQ010000034">
    <property type="protein sequence ID" value="MBC8544850.1"/>
    <property type="molecule type" value="Genomic_DNA"/>
</dbReference>
<dbReference type="AlphaFoldDB" id="A0A926I304"/>
<accession>A0A926I304</accession>
<dbReference type="Proteomes" id="UP000657006">
    <property type="component" value="Unassembled WGS sequence"/>
</dbReference>
<dbReference type="Gene3D" id="1.10.1200.10">
    <property type="entry name" value="ACP-like"/>
    <property type="match status" value="1"/>
</dbReference>
<protein>
    <recommendedName>
        <fullName evidence="7 8">Acyl carrier protein</fullName>
        <shortName evidence="7">ACP</shortName>
    </recommendedName>
</protein>
<dbReference type="PANTHER" id="PTHR20863">
    <property type="entry name" value="ACYL CARRIER PROTEIN"/>
    <property type="match status" value="1"/>
</dbReference>
<evidence type="ECO:0000256" key="8">
    <source>
        <dbReference type="NCBIfam" id="TIGR00517"/>
    </source>
</evidence>
<evidence type="ECO:0000256" key="4">
    <source>
        <dbReference type="ARBA" id="ARBA00022832"/>
    </source>
</evidence>
<keyword evidence="1 7" id="KW-0596">Phosphopantetheine</keyword>
<comment type="similarity">
    <text evidence="7">Belongs to the acyl carrier protein (ACP) family.</text>
</comment>
<dbReference type="RefSeq" id="WP_177713963.1">
    <property type="nucleotide sequence ID" value="NZ_JACRSQ010000034.1"/>
</dbReference>
<proteinExistence type="inferred from homology"/>
<dbReference type="PROSITE" id="PS50075">
    <property type="entry name" value="CARRIER"/>
    <property type="match status" value="1"/>
</dbReference>
<feature type="domain" description="Carrier" evidence="10">
    <location>
        <begin position="1"/>
        <end position="75"/>
    </location>
</feature>
<evidence type="ECO:0000256" key="1">
    <source>
        <dbReference type="ARBA" id="ARBA00022450"/>
    </source>
</evidence>
<evidence type="ECO:0000256" key="2">
    <source>
        <dbReference type="ARBA" id="ARBA00022516"/>
    </source>
</evidence>
<dbReference type="NCBIfam" id="NF002150">
    <property type="entry name" value="PRK00982.1-4"/>
    <property type="match status" value="1"/>
</dbReference>
<dbReference type="NCBIfam" id="NF002148">
    <property type="entry name" value="PRK00982.1-2"/>
    <property type="match status" value="1"/>
</dbReference>
<dbReference type="GO" id="GO:0000036">
    <property type="term" value="F:acyl carrier activity"/>
    <property type="evidence" value="ECO:0007669"/>
    <property type="project" value="UniProtKB-UniRule"/>
</dbReference>
<comment type="PTM">
    <text evidence="9">4'-phosphopantetheine is transferred from CoA to a specific serine of apo-ACP by acpS.</text>
</comment>
<evidence type="ECO:0000256" key="6">
    <source>
        <dbReference type="ARBA" id="ARBA00023160"/>
    </source>
</evidence>
<evidence type="ECO:0000256" key="7">
    <source>
        <dbReference type="HAMAP-Rule" id="MF_01217"/>
    </source>
</evidence>
<name>A0A926I304_9FIRM</name>
<dbReference type="HAMAP" id="MF_01217">
    <property type="entry name" value="Acyl_carrier"/>
    <property type="match status" value="1"/>
</dbReference>
<dbReference type="NCBIfam" id="TIGR00517">
    <property type="entry name" value="acyl_carrier"/>
    <property type="match status" value="1"/>
</dbReference>
<organism evidence="11 12">
    <name type="scientific">Bianquea renquensis</name>
    <dbReference type="NCBI Taxonomy" id="2763661"/>
    <lineage>
        <taxon>Bacteria</taxon>
        <taxon>Bacillati</taxon>
        <taxon>Bacillota</taxon>
        <taxon>Clostridia</taxon>
        <taxon>Eubacteriales</taxon>
        <taxon>Bianqueaceae</taxon>
        <taxon>Bianquea</taxon>
    </lineage>
</organism>
<evidence type="ECO:0000259" key="10">
    <source>
        <dbReference type="PROSITE" id="PS50075"/>
    </source>
</evidence>
<dbReference type="GO" id="GO:0005829">
    <property type="term" value="C:cytosol"/>
    <property type="evidence" value="ECO:0007669"/>
    <property type="project" value="TreeGrafter"/>
</dbReference>
<evidence type="ECO:0000256" key="9">
    <source>
        <dbReference type="RuleBase" id="RU003545"/>
    </source>
</evidence>
<evidence type="ECO:0000256" key="3">
    <source>
        <dbReference type="ARBA" id="ARBA00022553"/>
    </source>
</evidence>
<sequence length="76" mass="8529">MVFEKIQEIIADKLGLDADEITLESSIKDDLNADSLDLYEIVTGIEEEFDVEVPTEALGNMNTVKDMVEYMESLQA</sequence>
<evidence type="ECO:0000256" key="5">
    <source>
        <dbReference type="ARBA" id="ARBA00023098"/>
    </source>
</evidence>
<dbReference type="InterPro" id="IPR009081">
    <property type="entry name" value="PP-bd_ACP"/>
</dbReference>
<feature type="modified residue" description="O-(pantetheine 4'-phosphoryl)serine" evidence="7">
    <location>
        <position position="35"/>
    </location>
</feature>
<dbReference type="GO" id="GO:0000035">
    <property type="term" value="F:acyl binding"/>
    <property type="evidence" value="ECO:0007669"/>
    <property type="project" value="TreeGrafter"/>
</dbReference>
<dbReference type="InterPro" id="IPR036736">
    <property type="entry name" value="ACP-like_sf"/>
</dbReference>
<dbReference type="SUPFAM" id="SSF47336">
    <property type="entry name" value="ACP-like"/>
    <property type="match status" value="1"/>
</dbReference>